<dbReference type="InterPro" id="IPR013325">
    <property type="entry name" value="RNA_pol_sigma_r2"/>
</dbReference>
<organism evidence="7 8">
    <name type="scientific">Pseudobacter ginsenosidimutans</name>
    <dbReference type="NCBI Taxonomy" id="661488"/>
    <lineage>
        <taxon>Bacteria</taxon>
        <taxon>Pseudomonadati</taxon>
        <taxon>Bacteroidota</taxon>
        <taxon>Chitinophagia</taxon>
        <taxon>Chitinophagales</taxon>
        <taxon>Chitinophagaceae</taxon>
        <taxon>Pseudobacter</taxon>
    </lineage>
</organism>
<dbReference type="NCBIfam" id="TIGR02937">
    <property type="entry name" value="sigma70-ECF"/>
    <property type="match status" value="1"/>
</dbReference>
<evidence type="ECO:0000313" key="7">
    <source>
        <dbReference type="EMBL" id="RZS71081.1"/>
    </source>
</evidence>
<dbReference type="Proteomes" id="UP000293874">
    <property type="component" value="Unassembled WGS sequence"/>
</dbReference>
<dbReference type="NCBIfam" id="TIGR02985">
    <property type="entry name" value="Sig70_bacteroi1"/>
    <property type="match status" value="1"/>
</dbReference>
<dbReference type="InterPro" id="IPR014284">
    <property type="entry name" value="RNA_pol_sigma-70_dom"/>
</dbReference>
<dbReference type="SUPFAM" id="SSF88946">
    <property type="entry name" value="Sigma2 domain of RNA polymerase sigma factors"/>
    <property type="match status" value="1"/>
</dbReference>
<dbReference type="Pfam" id="PF04542">
    <property type="entry name" value="Sigma70_r2"/>
    <property type="match status" value="1"/>
</dbReference>
<dbReference type="Pfam" id="PF08281">
    <property type="entry name" value="Sigma70_r4_2"/>
    <property type="match status" value="1"/>
</dbReference>
<dbReference type="CDD" id="cd06171">
    <property type="entry name" value="Sigma70_r4"/>
    <property type="match status" value="1"/>
</dbReference>
<evidence type="ECO:0000256" key="4">
    <source>
        <dbReference type="ARBA" id="ARBA00023163"/>
    </source>
</evidence>
<dbReference type="InterPro" id="IPR014327">
    <property type="entry name" value="RNA_pol_sigma70_bacteroid"/>
</dbReference>
<gene>
    <name evidence="7" type="ORF">EV199_2982</name>
</gene>
<proteinExistence type="inferred from homology"/>
<dbReference type="GO" id="GO:0006352">
    <property type="term" value="P:DNA-templated transcription initiation"/>
    <property type="evidence" value="ECO:0007669"/>
    <property type="project" value="InterPro"/>
</dbReference>
<dbReference type="SUPFAM" id="SSF88659">
    <property type="entry name" value="Sigma3 and sigma4 domains of RNA polymerase sigma factors"/>
    <property type="match status" value="1"/>
</dbReference>
<dbReference type="InterPro" id="IPR013249">
    <property type="entry name" value="RNA_pol_sigma70_r4_t2"/>
</dbReference>
<evidence type="ECO:0000313" key="8">
    <source>
        <dbReference type="Proteomes" id="UP000293874"/>
    </source>
</evidence>
<feature type="domain" description="RNA polymerase sigma factor 70 region 4 type 2" evidence="6">
    <location>
        <begin position="155"/>
        <end position="200"/>
    </location>
</feature>
<evidence type="ECO:0000256" key="3">
    <source>
        <dbReference type="ARBA" id="ARBA00023082"/>
    </source>
</evidence>
<keyword evidence="2" id="KW-0805">Transcription regulation</keyword>
<protein>
    <submittedName>
        <fullName evidence="7">RNA polymerase sigma-70 factor (ECF subfamily)</fullName>
    </submittedName>
</protein>
<dbReference type="GO" id="GO:0016987">
    <property type="term" value="F:sigma factor activity"/>
    <property type="evidence" value="ECO:0007669"/>
    <property type="project" value="UniProtKB-KW"/>
</dbReference>
<feature type="domain" description="RNA polymerase sigma-70 region 2" evidence="5">
    <location>
        <begin position="58"/>
        <end position="122"/>
    </location>
</feature>
<evidence type="ECO:0000256" key="2">
    <source>
        <dbReference type="ARBA" id="ARBA00023015"/>
    </source>
</evidence>
<dbReference type="InterPro" id="IPR036388">
    <property type="entry name" value="WH-like_DNA-bd_sf"/>
</dbReference>
<sequence>MPFSFMILLISSTIPAFPPLINPLINSRQNNLPAGQTHNEKELLQLSAGGDESAFAQLFLQNRHKLFSFLMRLTQSPEATEDVIQDIFMKLWRNRSSLTEIESFSSYLFRMAQNQCITHFKRMAKETLILSRMASGASPSRSTTDEHLALKEVQEQLQQAVSKLTPQQKLVFTLSREKGLKYEEIAAELNISASTVKNHMIDALRIIRQHFHSSSNALLIGGLYILLDTLQKIK</sequence>
<evidence type="ECO:0000259" key="5">
    <source>
        <dbReference type="Pfam" id="PF04542"/>
    </source>
</evidence>
<dbReference type="InterPro" id="IPR039425">
    <property type="entry name" value="RNA_pol_sigma-70-like"/>
</dbReference>
<dbReference type="PANTHER" id="PTHR43133">
    <property type="entry name" value="RNA POLYMERASE ECF-TYPE SIGMA FACTO"/>
    <property type="match status" value="1"/>
</dbReference>
<dbReference type="PANTHER" id="PTHR43133:SF46">
    <property type="entry name" value="RNA POLYMERASE SIGMA-70 FACTOR ECF SUBFAMILY"/>
    <property type="match status" value="1"/>
</dbReference>
<evidence type="ECO:0000256" key="1">
    <source>
        <dbReference type="ARBA" id="ARBA00010641"/>
    </source>
</evidence>
<dbReference type="GO" id="GO:0003677">
    <property type="term" value="F:DNA binding"/>
    <property type="evidence" value="ECO:0007669"/>
    <property type="project" value="InterPro"/>
</dbReference>
<comment type="similarity">
    <text evidence="1">Belongs to the sigma-70 factor family. ECF subfamily.</text>
</comment>
<dbReference type="Gene3D" id="1.10.10.10">
    <property type="entry name" value="Winged helix-like DNA-binding domain superfamily/Winged helix DNA-binding domain"/>
    <property type="match status" value="1"/>
</dbReference>
<dbReference type="AlphaFoldDB" id="A0A4V2F0R8"/>
<keyword evidence="8" id="KW-1185">Reference proteome</keyword>
<dbReference type="EMBL" id="SGXA01000002">
    <property type="protein sequence ID" value="RZS71081.1"/>
    <property type="molecule type" value="Genomic_DNA"/>
</dbReference>
<comment type="caution">
    <text evidence="7">The sequence shown here is derived from an EMBL/GenBank/DDBJ whole genome shotgun (WGS) entry which is preliminary data.</text>
</comment>
<accession>A0A4V2F0R8</accession>
<dbReference type="InterPro" id="IPR013324">
    <property type="entry name" value="RNA_pol_sigma_r3/r4-like"/>
</dbReference>
<name>A0A4V2F0R8_9BACT</name>
<reference evidence="7 8" key="1">
    <citation type="submission" date="2019-02" db="EMBL/GenBank/DDBJ databases">
        <title>Genomic Encyclopedia of Type Strains, Phase IV (KMG-IV): sequencing the most valuable type-strain genomes for metagenomic binning, comparative biology and taxonomic classification.</title>
        <authorList>
            <person name="Goeker M."/>
        </authorList>
    </citation>
    <scope>NUCLEOTIDE SEQUENCE [LARGE SCALE GENOMIC DNA]</scope>
    <source>
        <strain evidence="7 8">DSM 18116</strain>
    </source>
</reference>
<evidence type="ECO:0000259" key="6">
    <source>
        <dbReference type="Pfam" id="PF08281"/>
    </source>
</evidence>
<keyword evidence="3" id="KW-0731">Sigma factor</keyword>
<keyword evidence="4" id="KW-0804">Transcription</keyword>
<dbReference type="InterPro" id="IPR007627">
    <property type="entry name" value="RNA_pol_sigma70_r2"/>
</dbReference>
<dbReference type="Gene3D" id="1.10.1740.10">
    <property type="match status" value="1"/>
</dbReference>